<dbReference type="InterPro" id="IPR029063">
    <property type="entry name" value="SAM-dependent_MTases_sf"/>
</dbReference>
<feature type="domain" description="Methyltransferase" evidence="1">
    <location>
        <begin position="74"/>
        <end position="165"/>
    </location>
</feature>
<reference evidence="2 3" key="1">
    <citation type="submission" date="2014-02" db="EMBL/GenBank/DDBJ databases">
        <title>Single nucleus genome sequencing reveals high similarity among nuclei of an endomycorrhizal fungus.</title>
        <authorList>
            <person name="Lin K."/>
            <person name="Geurts R."/>
            <person name="Zhang Z."/>
            <person name="Limpens E."/>
            <person name="Saunders D.G."/>
            <person name="Mu D."/>
            <person name="Pang E."/>
            <person name="Cao H."/>
            <person name="Cha H."/>
            <person name="Lin T."/>
            <person name="Zhou Q."/>
            <person name="Shang Y."/>
            <person name="Li Y."/>
            <person name="Ivanov S."/>
            <person name="Sharma T."/>
            <person name="Velzen R.V."/>
            <person name="Ruijter N.D."/>
            <person name="Aanen D.K."/>
            <person name="Win J."/>
            <person name="Kamoun S."/>
            <person name="Bisseling T."/>
            <person name="Huang S."/>
        </authorList>
    </citation>
    <scope>NUCLEOTIDE SEQUENCE [LARGE SCALE GENOMIC DNA]</scope>
    <source>
        <strain evidence="3">DAOM197198w</strain>
    </source>
</reference>
<name>A0A015IQX8_RHIIW</name>
<organism evidence="2 3">
    <name type="scientific">Rhizophagus irregularis (strain DAOM 197198w)</name>
    <name type="common">Glomus intraradices</name>
    <dbReference type="NCBI Taxonomy" id="1432141"/>
    <lineage>
        <taxon>Eukaryota</taxon>
        <taxon>Fungi</taxon>
        <taxon>Fungi incertae sedis</taxon>
        <taxon>Mucoromycota</taxon>
        <taxon>Glomeromycotina</taxon>
        <taxon>Glomeromycetes</taxon>
        <taxon>Glomerales</taxon>
        <taxon>Glomeraceae</taxon>
        <taxon>Rhizophagus</taxon>
    </lineage>
</organism>
<dbReference type="GO" id="GO:0008168">
    <property type="term" value="F:methyltransferase activity"/>
    <property type="evidence" value="ECO:0007669"/>
    <property type="project" value="TreeGrafter"/>
</dbReference>
<dbReference type="Gene3D" id="3.40.50.150">
    <property type="entry name" value="Vaccinia Virus protein VP39"/>
    <property type="match status" value="1"/>
</dbReference>
<dbReference type="EMBL" id="JEMT01026321">
    <property type="protein sequence ID" value="EXX59602.1"/>
    <property type="molecule type" value="Genomic_DNA"/>
</dbReference>
<proteinExistence type="predicted"/>
<dbReference type="SMR" id="A0A015IQX8"/>
<dbReference type="HOGENOM" id="CLU_010595_9_0_1"/>
<dbReference type="InterPro" id="IPR041698">
    <property type="entry name" value="Methyltransf_25"/>
</dbReference>
<dbReference type="PANTHER" id="PTHR43591:SF24">
    <property type="entry name" value="2-METHOXY-6-POLYPRENYL-1,4-BENZOQUINOL METHYLASE, MITOCHONDRIAL"/>
    <property type="match status" value="1"/>
</dbReference>
<dbReference type="STRING" id="1432141.A0A015IQX8"/>
<accession>A0A015IQX8</accession>
<dbReference type="OrthoDB" id="2013972at2759"/>
<evidence type="ECO:0000313" key="3">
    <source>
        <dbReference type="Proteomes" id="UP000022910"/>
    </source>
</evidence>
<protein>
    <recommendedName>
        <fullName evidence="1">Methyltransferase domain-containing protein</fullName>
    </recommendedName>
</protein>
<dbReference type="Proteomes" id="UP000022910">
    <property type="component" value="Unassembled WGS sequence"/>
</dbReference>
<gene>
    <name evidence="2" type="ORF">RirG_187630</name>
</gene>
<evidence type="ECO:0000259" key="1">
    <source>
        <dbReference type="Pfam" id="PF13649"/>
    </source>
</evidence>
<dbReference type="Pfam" id="PF13649">
    <property type="entry name" value="Methyltransf_25"/>
    <property type="match status" value="1"/>
</dbReference>
<dbReference type="CDD" id="cd02440">
    <property type="entry name" value="AdoMet_MTases"/>
    <property type="match status" value="1"/>
</dbReference>
<comment type="caution">
    <text evidence="2">The sequence shown here is derived from an EMBL/GenBank/DDBJ whole genome shotgun (WGS) entry which is preliminary data.</text>
</comment>
<dbReference type="AlphaFoldDB" id="A0A015IQX8"/>
<keyword evidence="3" id="KW-1185">Reference proteome</keyword>
<sequence>MGINNSRLLKSKKSKSIQVSSHDLLNKEKESTYYLSNDINDVDRLHIHHFFKKYIFQNNFSSPIEDDLIRGCKVLDVGCGPGTWLLELSNTYTSSQFIGLDMTPIYPQEIKPSNLKFVEGNIFNGLPFPDNEFDFVHMESMILILTRDQWNFVFSELMRVTKSGGFIEVVEPYIIPDEAGPIFKKLYGGIYDSSLKRNVDMNLSCNLDSIFESHSNITKIHRDERKTIIGPNGDKIGIVYQNIFVSFCTTEMAIDSLSNELGISKENFKYMAENDIIEEFKQTKPEINYIRFWTQKNLI</sequence>
<dbReference type="SUPFAM" id="SSF53335">
    <property type="entry name" value="S-adenosyl-L-methionine-dependent methyltransferases"/>
    <property type="match status" value="1"/>
</dbReference>
<evidence type="ECO:0000313" key="2">
    <source>
        <dbReference type="EMBL" id="EXX59602.1"/>
    </source>
</evidence>
<dbReference type="OMA" id="CTTEMAI"/>
<dbReference type="PANTHER" id="PTHR43591">
    <property type="entry name" value="METHYLTRANSFERASE"/>
    <property type="match status" value="1"/>
</dbReference>